<keyword evidence="2 5" id="KW-0812">Transmembrane</keyword>
<evidence type="ECO:0000313" key="6">
    <source>
        <dbReference type="EMBL" id="MBV7257851.1"/>
    </source>
</evidence>
<dbReference type="RefSeq" id="WP_218446697.1">
    <property type="nucleotide sequence ID" value="NZ_JAGSPA010000005.1"/>
</dbReference>
<feature type="transmembrane region" description="Helical" evidence="5">
    <location>
        <begin position="392"/>
        <end position="410"/>
    </location>
</feature>
<gene>
    <name evidence="6" type="ORF">KCG44_13780</name>
</gene>
<feature type="transmembrane region" description="Helical" evidence="5">
    <location>
        <begin position="365"/>
        <end position="385"/>
    </location>
</feature>
<keyword evidence="7" id="KW-1185">Reference proteome</keyword>
<feature type="transmembrane region" description="Helical" evidence="5">
    <location>
        <begin position="263"/>
        <end position="280"/>
    </location>
</feature>
<dbReference type="PANTHER" id="PTHR10283">
    <property type="entry name" value="SOLUTE CARRIER FAMILY 13 MEMBER"/>
    <property type="match status" value="1"/>
</dbReference>
<feature type="transmembrane region" description="Helical" evidence="5">
    <location>
        <begin position="332"/>
        <end position="353"/>
    </location>
</feature>
<evidence type="ECO:0000256" key="1">
    <source>
        <dbReference type="ARBA" id="ARBA00004141"/>
    </source>
</evidence>
<dbReference type="NCBIfam" id="TIGR00785">
    <property type="entry name" value="dass"/>
    <property type="match status" value="1"/>
</dbReference>
<evidence type="ECO:0000256" key="3">
    <source>
        <dbReference type="ARBA" id="ARBA00022989"/>
    </source>
</evidence>
<comment type="caution">
    <text evidence="6">The sequence shown here is derived from an EMBL/GenBank/DDBJ whole genome shotgun (WGS) entry which is preliminary data.</text>
</comment>
<feature type="transmembrane region" description="Helical" evidence="5">
    <location>
        <begin position="416"/>
        <end position="435"/>
    </location>
</feature>
<reference evidence="6 7" key="1">
    <citation type="submission" date="2021-04" db="EMBL/GenBank/DDBJ databases">
        <authorList>
            <person name="Pira H."/>
            <person name="Risdian C."/>
            <person name="Wink J."/>
        </authorList>
    </citation>
    <scope>NUCLEOTIDE SEQUENCE [LARGE SCALE GENOMIC DNA]</scope>
    <source>
        <strain evidence="6 7">WHA3</strain>
    </source>
</reference>
<evidence type="ECO:0000256" key="4">
    <source>
        <dbReference type="ARBA" id="ARBA00023136"/>
    </source>
</evidence>
<dbReference type="EMBL" id="JAGSPA010000005">
    <property type="protein sequence ID" value="MBV7257851.1"/>
    <property type="molecule type" value="Genomic_DNA"/>
</dbReference>
<protein>
    <submittedName>
        <fullName evidence="6">SLC13/DASS family transporter</fullName>
    </submittedName>
</protein>
<feature type="transmembrane region" description="Helical" evidence="5">
    <location>
        <begin position="133"/>
        <end position="152"/>
    </location>
</feature>
<accession>A0ABS6SIU2</accession>
<feature type="transmembrane region" description="Helical" evidence="5">
    <location>
        <begin position="456"/>
        <end position="478"/>
    </location>
</feature>
<keyword evidence="4 5" id="KW-0472">Membrane</keyword>
<evidence type="ECO:0000313" key="7">
    <source>
        <dbReference type="Proteomes" id="UP000722336"/>
    </source>
</evidence>
<feature type="transmembrane region" description="Helical" evidence="5">
    <location>
        <begin position="6"/>
        <end position="22"/>
    </location>
</feature>
<sequence length="479" mass="49834">MSFKPVWIAIGLTLFALLKIIPAPDGMSPEAWTVAALGLLMLSWWVSEAVPIPVTSLLPLVILPLFDVLSFKEAAPPYASPIVLLLMGGFIIAKSVETWGLHTRFALGIVARSGASPAAMVGGFMAASALLSMWISNTATAIMLTPIALSVAQRLRGDGWQGAPVTIALLLGVAYGCSIGGIGTPIGTPTNLIVLGYLENEFGRSIGFADWMAYGIPMVLVLLPLAWLALTKLSLRVADDANSPAQDVIADERAKLGRMTTPERRVATAFAAIALAWMFRRPLTEMTIGGAQPFAGVTDHWIAIAGAILFFLVPAGGGERRALLSWPEAERIPWGVLLLFGGGLSLAAAITATGLGEWMGARLTILNMLPLILLIAALTTFVIFWTEITSNVATASALMPVIGAVAAAGGGDPLYLAMPVAVAASCAFMLPMATGPNAIAYASGAISMPQMARAGLILNLLAIAAISCGSALLLPILLG</sequence>
<keyword evidence="3 5" id="KW-1133">Transmembrane helix</keyword>
<evidence type="ECO:0000256" key="2">
    <source>
        <dbReference type="ARBA" id="ARBA00022692"/>
    </source>
</evidence>
<evidence type="ECO:0000256" key="5">
    <source>
        <dbReference type="SAM" id="Phobius"/>
    </source>
</evidence>
<dbReference type="InterPro" id="IPR001898">
    <property type="entry name" value="SLC13A/DASS"/>
</dbReference>
<feature type="transmembrane region" description="Helical" evidence="5">
    <location>
        <begin position="206"/>
        <end position="230"/>
    </location>
</feature>
<feature type="transmembrane region" description="Helical" evidence="5">
    <location>
        <begin position="300"/>
        <end position="320"/>
    </location>
</feature>
<comment type="subcellular location">
    <subcellularLocation>
        <location evidence="1">Membrane</location>
        <topology evidence="1">Multi-pass membrane protein</topology>
    </subcellularLocation>
</comment>
<name>A0ABS6SIU2_9SPHN</name>
<organism evidence="6 7">
    <name type="scientific">Pacificimonas pallii</name>
    <dbReference type="NCBI Taxonomy" id="2827236"/>
    <lineage>
        <taxon>Bacteria</taxon>
        <taxon>Pseudomonadati</taxon>
        <taxon>Pseudomonadota</taxon>
        <taxon>Alphaproteobacteria</taxon>
        <taxon>Sphingomonadales</taxon>
        <taxon>Sphingosinicellaceae</taxon>
        <taxon>Pacificimonas</taxon>
    </lineage>
</organism>
<feature type="transmembrane region" description="Helical" evidence="5">
    <location>
        <begin position="74"/>
        <end position="93"/>
    </location>
</feature>
<dbReference type="Proteomes" id="UP000722336">
    <property type="component" value="Unassembled WGS sequence"/>
</dbReference>
<dbReference type="Pfam" id="PF00939">
    <property type="entry name" value="Na_sulph_symp"/>
    <property type="match status" value="1"/>
</dbReference>
<dbReference type="PANTHER" id="PTHR10283:SF82">
    <property type="entry name" value="SOLUTE CARRIER FAMILY 13 MEMBER 2"/>
    <property type="match status" value="1"/>
</dbReference>
<proteinExistence type="predicted"/>
<feature type="transmembrane region" description="Helical" evidence="5">
    <location>
        <begin position="164"/>
        <end position="186"/>
    </location>
</feature>